<keyword evidence="3" id="KW-1185">Reference proteome</keyword>
<reference evidence="2" key="1">
    <citation type="submission" date="2022-02" db="EMBL/GenBank/DDBJ databases">
        <title>Corynebacterium sp. from urogenital microbiome.</title>
        <authorList>
            <person name="Cappelli E.A."/>
            <person name="Ribeiro T.G."/>
            <person name="Peixe L."/>
        </authorList>
    </citation>
    <scope>NUCLEOTIDE SEQUENCE</scope>
    <source>
        <strain evidence="2">C8Ua_172</strain>
    </source>
</reference>
<dbReference type="InterPro" id="IPR002620">
    <property type="entry name" value="Alphavirus_nsp2pro"/>
</dbReference>
<name>A0A9X3RKN0_9CORY</name>
<feature type="domain" description="Peptidase C9" evidence="1">
    <location>
        <begin position="158"/>
        <end position="172"/>
    </location>
</feature>
<organism evidence="2 3">
    <name type="scientific">Corynebacterium meitnerae</name>
    <dbReference type="NCBI Taxonomy" id="2913498"/>
    <lineage>
        <taxon>Bacteria</taxon>
        <taxon>Bacillati</taxon>
        <taxon>Actinomycetota</taxon>
        <taxon>Actinomycetes</taxon>
        <taxon>Mycobacteriales</taxon>
        <taxon>Corynebacteriaceae</taxon>
        <taxon>Corynebacterium</taxon>
    </lineage>
</organism>
<proteinExistence type="predicted"/>
<dbReference type="AlphaFoldDB" id="A0A9X3RKN0"/>
<comment type="caution">
    <text evidence="2">The sequence shown here is derived from an EMBL/GenBank/DDBJ whole genome shotgun (WGS) entry which is preliminary data.</text>
</comment>
<dbReference type="RefSeq" id="WP_269965537.1">
    <property type="nucleotide sequence ID" value="NZ_JAKMUS010000008.1"/>
</dbReference>
<dbReference type="Proteomes" id="UP001146468">
    <property type="component" value="Unassembled WGS sequence"/>
</dbReference>
<gene>
    <name evidence="2" type="ORF">L8U60_06390</name>
</gene>
<accession>A0A9X3RKN0</accession>
<evidence type="ECO:0000313" key="2">
    <source>
        <dbReference type="EMBL" id="MCZ9294112.1"/>
    </source>
</evidence>
<evidence type="ECO:0000313" key="3">
    <source>
        <dbReference type="Proteomes" id="UP001146468"/>
    </source>
</evidence>
<sequence>MAQGSEDLEFHATENSRGTRKRVLSCISEMSVLRVHTLWVNKAFTTPHLQSEVALLGLFGTEMARWIEKTLRKTTDEQVIMIFDSVLTARQQKAFLKAVKPILSNLGVPYRVLFHPVKQDLNGQIADYFSWATFRSLERNDCEAAKQLNNAVTWDYSNLFNEKREICWVRPK</sequence>
<dbReference type="PROSITE" id="PS51520">
    <property type="entry name" value="NSP2PRO"/>
    <property type="match status" value="1"/>
</dbReference>
<evidence type="ECO:0000259" key="1">
    <source>
        <dbReference type="PROSITE" id="PS51520"/>
    </source>
</evidence>
<dbReference type="EMBL" id="JAKMUS010000008">
    <property type="protein sequence ID" value="MCZ9294112.1"/>
    <property type="molecule type" value="Genomic_DNA"/>
</dbReference>
<protein>
    <recommendedName>
        <fullName evidence="1">Peptidase C9 domain-containing protein</fullName>
    </recommendedName>
</protein>